<dbReference type="GO" id="GO:0019752">
    <property type="term" value="P:carboxylic acid metabolic process"/>
    <property type="evidence" value="ECO:0007669"/>
    <property type="project" value="InterPro"/>
</dbReference>
<dbReference type="InterPro" id="IPR021115">
    <property type="entry name" value="Pyridoxal-P_BS"/>
</dbReference>
<dbReference type="PROSITE" id="PS00392">
    <property type="entry name" value="DDC_GAD_HDC_YDC"/>
    <property type="match status" value="1"/>
</dbReference>
<reference evidence="6 7" key="1">
    <citation type="submission" date="2017-06" db="EMBL/GenBank/DDBJ databases">
        <title>Biodegradation of gentamicin by bacterial consortia AMQD4 in synthetic medium and raw gentamicin sewage.</title>
        <authorList>
            <person name="Chang H."/>
            <person name="Feng Y."/>
            <person name="Li Z."/>
            <person name="Xue J."/>
            <person name="Cheng D."/>
        </authorList>
    </citation>
    <scope>NUCLEOTIDE SEQUENCE [LARGE SCALE GENOMIC DNA]</scope>
    <source>
        <strain evidence="6 7">BZC3</strain>
    </source>
</reference>
<evidence type="ECO:0000313" key="7">
    <source>
        <dbReference type="Proteomes" id="UP000197024"/>
    </source>
</evidence>
<dbReference type="GO" id="GO:0016831">
    <property type="term" value="F:carboxy-lyase activity"/>
    <property type="evidence" value="ECO:0007669"/>
    <property type="project" value="InterPro"/>
</dbReference>
<evidence type="ECO:0000256" key="5">
    <source>
        <dbReference type="RuleBase" id="RU000382"/>
    </source>
</evidence>
<organism evidence="6 7">
    <name type="scientific">Brevundimonas diminuta</name>
    <name type="common">Pseudomonas diminuta</name>
    <dbReference type="NCBI Taxonomy" id="293"/>
    <lineage>
        <taxon>Bacteria</taxon>
        <taxon>Pseudomonadati</taxon>
        <taxon>Pseudomonadota</taxon>
        <taxon>Alphaproteobacteria</taxon>
        <taxon>Caulobacterales</taxon>
        <taxon>Caulobacteraceae</taxon>
        <taxon>Brevundimonas</taxon>
    </lineage>
</organism>
<accession>A0A1Z3LU95</accession>
<dbReference type="GO" id="GO:0030170">
    <property type="term" value="F:pyridoxal phosphate binding"/>
    <property type="evidence" value="ECO:0007669"/>
    <property type="project" value="InterPro"/>
</dbReference>
<dbReference type="EMBL" id="CP021995">
    <property type="protein sequence ID" value="ASD25587.1"/>
    <property type="molecule type" value="Genomic_DNA"/>
</dbReference>
<gene>
    <name evidence="6" type="ORF">CD943_00960</name>
</gene>
<dbReference type="PANTHER" id="PTHR42735:SF4">
    <property type="entry name" value="PYRIDOXAL PHOSPHATE-DEPENDENT DECARBOXYLASE FAMILY PROTEIN"/>
    <property type="match status" value="1"/>
</dbReference>
<dbReference type="InterPro" id="IPR050477">
    <property type="entry name" value="GrpII_AminoAcid_Decarb"/>
</dbReference>
<evidence type="ECO:0000313" key="6">
    <source>
        <dbReference type="EMBL" id="ASD25587.1"/>
    </source>
</evidence>
<dbReference type="Pfam" id="PF00282">
    <property type="entry name" value="Pyridoxal_deC"/>
    <property type="match status" value="1"/>
</dbReference>
<reference evidence="6 7" key="2">
    <citation type="submission" date="2017-06" db="EMBL/GenBank/DDBJ databases">
        <authorList>
            <person name="Kim H.J."/>
            <person name="Triplett B.A."/>
        </authorList>
    </citation>
    <scope>NUCLEOTIDE SEQUENCE [LARGE SCALE GENOMIC DNA]</scope>
    <source>
        <strain evidence="6 7">BZC3</strain>
    </source>
</reference>
<evidence type="ECO:0000256" key="1">
    <source>
        <dbReference type="ARBA" id="ARBA00001933"/>
    </source>
</evidence>
<protein>
    <submittedName>
        <fullName evidence="6">Decarboxylase</fullName>
    </submittedName>
</protein>
<dbReference type="Gene3D" id="3.40.640.10">
    <property type="entry name" value="Type I PLP-dependent aspartate aminotransferase-like (Major domain)"/>
    <property type="match status" value="1"/>
</dbReference>
<proteinExistence type="inferred from homology"/>
<sequence>MRLGRAPHAHIQAPPVSDKRRRILQNSRASIMAPVSLANSLVASHFPGARGENAVRIQTALAEVLDHWFEWRRALFPQDASANACSQDEDHEILTDQLRRLCQALSAETPTCTPRYIAHMKSDISTPALLGWIAAMLHNPNNTSRDASRVGSVLETEAIEMLATMLGYDPQTAQGHFTSGGTVANMEAVWRARCRMDHWLSLALWLAEQTGRPLDVFADAHMGWNRYRSLRETHEPTEEALRLCSAAAGDPVDIWRRLDRASGGSWRGPVLLAPATAHYSWRKAASVFGLGEHALWSVALDADGRMDMKAFDGLVARARDEGRPILLTVGVAGATETGQIDSLHVWRQRLDGLRQEGGFHVWSHVDAAYGGFFRIAKKVFDTRAAAALDALGAADSVTIDPHKLGYTPYACGAFLVRDKESYAVSTFDAPYLARPELGDAKWASTLEGSRSGAGAAAVWLTGRTLGFDPTGLGEVLAETIRARRQFQAKMVDLVPEARFLEPADTNIACCSIAAAGERLSSANRRTHALFEVISQAPGFSVSKTELGPASAAVIDSHVKRWRGVVDAPTMTVIRCVFTNPYWSDAQTRTALFEEFAVLVKDSIQVAA</sequence>
<dbReference type="InterPro" id="IPR015424">
    <property type="entry name" value="PyrdxlP-dep_Trfase"/>
</dbReference>
<name>A0A1Z3LU95_BREDI</name>
<evidence type="ECO:0000256" key="4">
    <source>
        <dbReference type="PIRSR" id="PIRSR602129-50"/>
    </source>
</evidence>
<comment type="similarity">
    <text evidence="5">Belongs to the group II decarboxylase family.</text>
</comment>
<keyword evidence="2 4" id="KW-0663">Pyridoxal phosphate</keyword>
<dbReference type="PANTHER" id="PTHR42735">
    <property type="match status" value="1"/>
</dbReference>
<dbReference type="InterPro" id="IPR002129">
    <property type="entry name" value="PyrdxlP-dep_de-COase"/>
</dbReference>
<feature type="modified residue" description="N6-(pyridoxal phosphate)lysine" evidence="4">
    <location>
        <position position="403"/>
    </location>
</feature>
<evidence type="ECO:0000256" key="2">
    <source>
        <dbReference type="ARBA" id="ARBA00022898"/>
    </source>
</evidence>
<dbReference type="SUPFAM" id="SSF53383">
    <property type="entry name" value="PLP-dependent transferases"/>
    <property type="match status" value="1"/>
</dbReference>
<comment type="cofactor">
    <cofactor evidence="1 4 5">
        <name>pyridoxal 5'-phosphate</name>
        <dbReference type="ChEBI" id="CHEBI:597326"/>
    </cofactor>
</comment>
<keyword evidence="3 5" id="KW-0456">Lyase</keyword>
<dbReference type="InterPro" id="IPR015421">
    <property type="entry name" value="PyrdxlP-dep_Trfase_major"/>
</dbReference>
<evidence type="ECO:0000256" key="3">
    <source>
        <dbReference type="ARBA" id="ARBA00023239"/>
    </source>
</evidence>
<dbReference type="Proteomes" id="UP000197024">
    <property type="component" value="Chromosome"/>
</dbReference>
<dbReference type="AlphaFoldDB" id="A0A1Z3LU95"/>